<dbReference type="Gene3D" id="3.30.565.10">
    <property type="entry name" value="Histidine kinase-like ATPase, C-terminal domain"/>
    <property type="match status" value="1"/>
</dbReference>
<evidence type="ECO:0000259" key="13">
    <source>
        <dbReference type="PROSITE" id="PS50839"/>
    </source>
</evidence>
<dbReference type="EC" id="2.7.13.3" evidence="3"/>
<dbReference type="Pfam" id="PF00512">
    <property type="entry name" value="HisKA"/>
    <property type="match status" value="1"/>
</dbReference>
<evidence type="ECO:0000256" key="6">
    <source>
        <dbReference type="ARBA" id="ARBA00022692"/>
    </source>
</evidence>
<evidence type="ECO:0000256" key="9">
    <source>
        <dbReference type="ARBA" id="ARBA00023136"/>
    </source>
</evidence>
<protein>
    <recommendedName>
        <fullName evidence="3">histidine kinase</fullName>
        <ecNumber evidence="3">2.7.13.3</ecNumber>
    </recommendedName>
</protein>
<dbReference type="InterPro" id="IPR004358">
    <property type="entry name" value="Sig_transdc_His_kin-like_C"/>
</dbReference>
<dbReference type="InterPro" id="IPR006189">
    <property type="entry name" value="CHASE_dom"/>
</dbReference>
<dbReference type="AlphaFoldDB" id="A0A0F6A5U3"/>
<dbReference type="InterPro" id="IPR003661">
    <property type="entry name" value="HisK_dim/P_dom"/>
</dbReference>
<dbReference type="GO" id="GO:0000155">
    <property type="term" value="F:phosphorelay sensor kinase activity"/>
    <property type="evidence" value="ECO:0007669"/>
    <property type="project" value="InterPro"/>
</dbReference>
<feature type="transmembrane region" description="Helical" evidence="10">
    <location>
        <begin position="241"/>
        <end position="265"/>
    </location>
</feature>
<evidence type="ECO:0000256" key="3">
    <source>
        <dbReference type="ARBA" id="ARBA00012438"/>
    </source>
</evidence>
<feature type="domain" description="PAS" evidence="12">
    <location>
        <begin position="277"/>
        <end position="322"/>
    </location>
</feature>
<dbReference type="CDD" id="cd00082">
    <property type="entry name" value="HisKA"/>
    <property type="match status" value="1"/>
</dbReference>
<name>A0A0F6A5U3_9GAMM</name>
<evidence type="ECO:0000259" key="12">
    <source>
        <dbReference type="PROSITE" id="PS50112"/>
    </source>
</evidence>
<dbReference type="PANTHER" id="PTHR42878">
    <property type="entry name" value="TWO-COMPONENT HISTIDINE KINASE"/>
    <property type="match status" value="1"/>
</dbReference>
<keyword evidence="5" id="KW-0808">Transferase</keyword>
<dbReference type="EMBL" id="AUXW01000184">
    <property type="protein sequence ID" value="KKE81582.1"/>
    <property type="molecule type" value="Genomic_DNA"/>
</dbReference>
<evidence type="ECO:0000259" key="11">
    <source>
        <dbReference type="PROSITE" id="PS50109"/>
    </source>
</evidence>
<dbReference type="GO" id="GO:0006355">
    <property type="term" value="P:regulation of DNA-templated transcription"/>
    <property type="evidence" value="ECO:0007669"/>
    <property type="project" value="InterPro"/>
</dbReference>
<organism evidence="14 15">
    <name type="scientific">Pseudoalteromonas luteoviolacea S4054</name>
    <dbReference type="NCBI Taxonomy" id="1129367"/>
    <lineage>
        <taxon>Bacteria</taxon>
        <taxon>Pseudomonadati</taxon>
        <taxon>Pseudomonadota</taxon>
        <taxon>Gammaproteobacteria</taxon>
        <taxon>Alteromonadales</taxon>
        <taxon>Pseudoalteromonadaceae</taxon>
        <taxon>Pseudoalteromonas</taxon>
    </lineage>
</organism>
<reference evidence="14 15" key="1">
    <citation type="journal article" date="2015" name="BMC Genomics">
        <title>Genome mining reveals unlocked bioactive potential of marine Gram-negative bacteria.</title>
        <authorList>
            <person name="Machado H."/>
            <person name="Sonnenschein E.C."/>
            <person name="Melchiorsen J."/>
            <person name="Gram L."/>
        </authorList>
    </citation>
    <scope>NUCLEOTIDE SEQUENCE [LARGE SCALE GENOMIC DNA]</scope>
    <source>
        <strain evidence="14 15">S4054</strain>
    </source>
</reference>
<evidence type="ECO:0000313" key="15">
    <source>
        <dbReference type="Proteomes" id="UP000033434"/>
    </source>
</evidence>
<dbReference type="CDD" id="cd00130">
    <property type="entry name" value="PAS"/>
    <property type="match status" value="1"/>
</dbReference>
<dbReference type="Pfam" id="PF02518">
    <property type="entry name" value="HATPase_c"/>
    <property type="match status" value="1"/>
</dbReference>
<dbReference type="GO" id="GO:0030295">
    <property type="term" value="F:protein kinase activator activity"/>
    <property type="evidence" value="ECO:0007669"/>
    <property type="project" value="TreeGrafter"/>
</dbReference>
<dbReference type="InterPro" id="IPR042240">
    <property type="entry name" value="CHASE_sf"/>
</dbReference>
<comment type="caution">
    <text evidence="14">The sequence shown here is derived from an EMBL/GenBank/DDBJ whole genome shotgun (WGS) entry which is preliminary data.</text>
</comment>
<dbReference type="InterPro" id="IPR000014">
    <property type="entry name" value="PAS"/>
</dbReference>
<evidence type="ECO:0000313" key="14">
    <source>
        <dbReference type="EMBL" id="KKE81582.1"/>
    </source>
</evidence>
<keyword evidence="7" id="KW-0418">Kinase</keyword>
<dbReference type="InterPro" id="IPR036890">
    <property type="entry name" value="HATPase_C_sf"/>
</dbReference>
<dbReference type="SUPFAM" id="SSF47384">
    <property type="entry name" value="Homodimeric domain of signal transducing histidine kinase"/>
    <property type="match status" value="1"/>
</dbReference>
<dbReference type="SMART" id="SM00091">
    <property type="entry name" value="PAS"/>
    <property type="match status" value="1"/>
</dbReference>
<dbReference type="SMART" id="SM00387">
    <property type="entry name" value="HATPase_c"/>
    <property type="match status" value="1"/>
</dbReference>
<feature type="domain" description="CHASE" evidence="13">
    <location>
        <begin position="95"/>
        <end position="177"/>
    </location>
</feature>
<evidence type="ECO:0000256" key="10">
    <source>
        <dbReference type="SAM" id="Phobius"/>
    </source>
</evidence>
<dbReference type="InterPro" id="IPR050351">
    <property type="entry name" value="BphY/WalK/GraS-like"/>
</dbReference>
<dbReference type="GO" id="GO:0016020">
    <property type="term" value="C:membrane"/>
    <property type="evidence" value="ECO:0007669"/>
    <property type="project" value="UniProtKB-SubCell"/>
</dbReference>
<comment type="subcellular location">
    <subcellularLocation>
        <location evidence="2">Membrane</location>
    </subcellularLocation>
</comment>
<dbReference type="InterPro" id="IPR003594">
    <property type="entry name" value="HATPase_dom"/>
</dbReference>
<dbReference type="PROSITE" id="PS50109">
    <property type="entry name" value="HIS_KIN"/>
    <property type="match status" value="1"/>
</dbReference>
<comment type="catalytic activity">
    <reaction evidence="1">
        <text>ATP + protein L-histidine = ADP + protein N-phospho-L-histidine.</text>
        <dbReference type="EC" id="2.7.13.3"/>
    </reaction>
</comment>
<proteinExistence type="predicted"/>
<dbReference type="Pfam" id="PF00989">
    <property type="entry name" value="PAS"/>
    <property type="match status" value="1"/>
</dbReference>
<evidence type="ECO:0000256" key="4">
    <source>
        <dbReference type="ARBA" id="ARBA00022553"/>
    </source>
</evidence>
<dbReference type="Gene3D" id="1.10.287.130">
    <property type="match status" value="1"/>
</dbReference>
<evidence type="ECO:0000256" key="2">
    <source>
        <dbReference type="ARBA" id="ARBA00004370"/>
    </source>
</evidence>
<dbReference type="InterPro" id="IPR035965">
    <property type="entry name" value="PAS-like_dom_sf"/>
</dbReference>
<keyword evidence="4" id="KW-0597">Phosphoprotein</keyword>
<dbReference type="InterPro" id="IPR036097">
    <property type="entry name" value="HisK_dim/P_sf"/>
</dbReference>
<dbReference type="PROSITE" id="PS50112">
    <property type="entry name" value="PAS"/>
    <property type="match status" value="1"/>
</dbReference>
<keyword evidence="6 10" id="KW-0812">Transmembrane</keyword>
<dbReference type="Gene3D" id="3.30.450.350">
    <property type="entry name" value="CHASE domain"/>
    <property type="match status" value="1"/>
</dbReference>
<dbReference type="SMART" id="SM00388">
    <property type="entry name" value="HisKA"/>
    <property type="match status" value="1"/>
</dbReference>
<evidence type="ECO:0000256" key="1">
    <source>
        <dbReference type="ARBA" id="ARBA00000085"/>
    </source>
</evidence>
<evidence type="ECO:0000256" key="7">
    <source>
        <dbReference type="ARBA" id="ARBA00022777"/>
    </source>
</evidence>
<gene>
    <name evidence="14" type="ORF">N479_22050</name>
</gene>
<dbReference type="GO" id="GO:0007234">
    <property type="term" value="P:osmosensory signaling via phosphorelay pathway"/>
    <property type="evidence" value="ECO:0007669"/>
    <property type="project" value="TreeGrafter"/>
</dbReference>
<dbReference type="Proteomes" id="UP000033434">
    <property type="component" value="Unassembled WGS sequence"/>
</dbReference>
<dbReference type="PROSITE" id="PS50839">
    <property type="entry name" value="CHASE"/>
    <property type="match status" value="1"/>
</dbReference>
<dbReference type="InterPro" id="IPR013767">
    <property type="entry name" value="PAS_fold"/>
</dbReference>
<evidence type="ECO:0000256" key="5">
    <source>
        <dbReference type="ARBA" id="ARBA00022679"/>
    </source>
</evidence>
<dbReference type="Pfam" id="PF03924">
    <property type="entry name" value="CHASE"/>
    <property type="match status" value="1"/>
</dbReference>
<dbReference type="GO" id="GO:0000156">
    <property type="term" value="F:phosphorelay response regulator activity"/>
    <property type="evidence" value="ECO:0007669"/>
    <property type="project" value="TreeGrafter"/>
</dbReference>
<sequence length="642" mass="73905">MISGVLTSIGVFIGVWQLSDTQERHLIKQTSFAKTELIEHQFVKTFPLIMNALERMRNRWVARQGSPYSEWQLDAKDYVDDHIGLRAIEWVNNEYIVKWIVPLSDNKAALNLNLAFEEKRRLALERAKASKEITVTKPIDLVQGGKGLLAYFPIFIEGKFEGFIVGVFSVKSLVDSLLPHAFFQDYNIEISVEEEPMYARADIGSSFNPDVGYRHTFNLYNVTWTFAIWPKKHRAVQDGSYIHYIALIVGVLLSLLTGASLFYLLNWLKAERLLHARSIEYRAALESAIDAVLTIDSNGVIRNANGSVARIFERKLETVIGEHVSLLFSDSFNNAFEKLNRENRITNNKLEGQFFEENITTEGVRAEEKRFPVSVGISHFWVSDELLWCCVARDISERVELETEKETLIAQLKKSNEELDNFAYIASHDLKEPLRAIKNHATFLKEDYAAILGEDGIYKLERLAYLGTRMEYLVRDLLYFSRLSREEQHTVHVGMRMVINRVISRLKEALHEHNAKVFLGDNLPIIIGNHTHIEELFYNLVVNAYKYNRSDRKVVKIYYCKRHSAFCVEDNGIGIEAKYSDEIFRIFKRLNTQQEYAGGTGAGLTFAKKIVENHGGSLWFESELNVGTRFYCTFSQVVFEER</sequence>
<accession>A0A0F6A5U3</accession>
<dbReference type="SUPFAM" id="SSF55874">
    <property type="entry name" value="ATPase domain of HSP90 chaperone/DNA topoisomerase II/histidine kinase"/>
    <property type="match status" value="1"/>
</dbReference>
<dbReference type="PATRIC" id="fig|1129367.4.peg.4583"/>
<dbReference type="PANTHER" id="PTHR42878:SF15">
    <property type="entry name" value="BACTERIOPHYTOCHROME"/>
    <property type="match status" value="1"/>
</dbReference>
<dbReference type="SMART" id="SM01079">
    <property type="entry name" value="CHASE"/>
    <property type="match status" value="1"/>
</dbReference>
<dbReference type="NCBIfam" id="TIGR00229">
    <property type="entry name" value="sensory_box"/>
    <property type="match status" value="1"/>
</dbReference>
<dbReference type="Gene3D" id="3.30.450.20">
    <property type="entry name" value="PAS domain"/>
    <property type="match status" value="1"/>
</dbReference>
<feature type="domain" description="Histidine kinase" evidence="11">
    <location>
        <begin position="425"/>
        <end position="638"/>
    </location>
</feature>
<dbReference type="InterPro" id="IPR005467">
    <property type="entry name" value="His_kinase_dom"/>
</dbReference>
<dbReference type="SUPFAM" id="SSF55785">
    <property type="entry name" value="PYP-like sensor domain (PAS domain)"/>
    <property type="match status" value="1"/>
</dbReference>
<evidence type="ECO:0000256" key="8">
    <source>
        <dbReference type="ARBA" id="ARBA00022989"/>
    </source>
</evidence>
<keyword evidence="8 10" id="KW-1133">Transmembrane helix</keyword>
<keyword evidence="9 10" id="KW-0472">Membrane</keyword>
<dbReference type="PRINTS" id="PR00344">
    <property type="entry name" value="BCTRLSENSOR"/>
</dbReference>